<dbReference type="Pfam" id="PF14977">
    <property type="entry name" value="FAM194"/>
    <property type="match status" value="1"/>
</dbReference>
<dbReference type="PANTHER" id="PTHR23093:SF16">
    <property type="entry name" value="FAM194 C-TERMINAL DOMAIN-CONTAINING PROTEIN"/>
    <property type="match status" value="1"/>
</dbReference>
<feature type="non-terminal residue" evidence="3">
    <location>
        <position position="514"/>
    </location>
</feature>
<dbReference type="Proteomes" id="UP000053872">
    <property type="component" value="Unassembled WGS sequence"/>
</dbReference>
<gene>
    <name evidence="3" type="ORF">A306_00011749</name>
</gene>
<accession>A0A2I0LUJ8</accession>
<dbReference type="InterPro" id="IPR029281">
    <property type="entry name" value="FAM194_C"/>
</dbReference>
<dbReference type="PANTHER" id="PTHR23093">
    <property type="entry name" value="SIMILAR TO CHROMOSOME 3 OPEN READING FRAME 20"/>
    <property type="match status" value="1"/>
</dbReference>
<protein>
    <recommendedName>
        <fullName evidence="2">FAM194 C-terminal domain-containing protein</fullName>
    </recommendedName>
</protein>
<sequence length="514" mass="58111">MLQELGDKLQLLTRYKTGFHQELVNVLTCTWRELTEAVDGHKWHQKSLVYKSVRSRRSQASEEVKSGAPGSKCSECELTAIRKEKYKNSFALAACTVKEKRKPETASSMPVGSEAPVVQNDAGQSPATISFSLSSNICEERGWISQLSESNSEDIDQKLPYVWTPERLEQIRNQIEERTSKLKEVGFDKPIKLRHYGDHREETFFKTWKGPTNVTVTPELTHGKPQIPVVKKADTAQRKLHYGLNDGSSFIYYPSECLAVCQSCCTLPCGGFYTNIFSPSPDHSIVGTFTPFGHGSIYLPSSNTVTVMFNHEGGLVTNKDEEMVREWKWPQDGKLAQPVVAQVNEYITVRIAGRFAISLVYKWQHESVCLSLSPRQDAALPQLEELPKLTEQLMKNKVREAAVSHTDDIVAARDLRNLQRKIWSIVDDWMRYYHTALGIDRIRLQKTSDLPLKPLRKGITQSAGALPVTLDLQRSQGKRKENSRVPESETPLLLDQVQSAPPRSMQQEPCSHPF</sequence>
<reference evidence="3 4" key="1">
    <citation type="journal article" date="2013" name="Science">
        <title>Genomic diversity and evolution of the head crest in the rock pigeon.</title>
        <authorList>
            <person name="Shapiro M.D."/>
            <person name="Kronenberg Z."/>
            <person name="Li C."/>
            <person name="Domyan E.T."/>
            <person name="Pan H."/>
            <person name="Campbell M."/>
            <person name="Tan H."/>
            <person name="Huff C.D."/>
            <person name="Hu H."/>
            <person name="Vickrey A.I."/>
            <person name="Nielsen S.C."/>
            <person name="Stringham S.A."/>
            <person name="Hu H."/>
            <person name="Willerslev E."/>
            <person name="Gilbert M.T."/>
            <person name="Yandell M."/>
            <person name="Zhang G."/>
            <person name="Wang J."/>
        </authorList>
    </citation>
    <scope>NUCLEOTIDE SEQUENCE [LARGE SCALE GENOMIC DNA]</scope>
    <source>
        <tissue evidence="3">Blood</tissue>
    </source>
</reference>
<feature type="compositionally biased region" description="Polar residues" evidence="1">
    <location>
        <begin position="496"/>
        <end position="514"/>
    </location>
</feature>
<evidence type="ECO:0000259" key="2">
    <source>
        <dbReference type="Pfam" id="PF14977"/>
    </source>
</evidence>
<name>A0A2I0LUJ8_COLLI</name>
<dbReference type="STRING" id="8932.A0A2I0LUJ8"/>
<dbReference type="KEGG" id="clv:106145928"/>
<feature type="region of interest" description="Disordered" evidence="1">
    <location>
        <begin position="470"/>
        <end position="514"/>
    </location>
</feature>
<dbReference type="AlphaFoldDB" id="A0A2I0LUJ8"/>
<organism evidence="3 4">
    <name type="scientific">Columba livia</name>
    <name type="common">Rock dove</name>
    <dbReference type="NCBI Taxonomy" id="8932"/>
    <lineage>
        <taxon>Eukaryota</taxon>
        <taxon>Metazoa</taxon>
        <taxon>Chordata</taxon>
        <taxon>Craniata</taxon>
        <taxon>Vertebrata</taxon>
        <taxon>Euteleostomi</taxon>
        <taxon>Archelosauria</taxon>
        <taxon>Archosauria</taxon>
        <taxon>Dinosauria</taxon>
        <taxon>Saurischia</taxon>
        <taxon>Theropoda</taxon>
        <taxon>Coelurosauria</taxon>
        <taxon>Aves</taxon>
        <taxon>Neognathae</taxon>
        <taxon>Neoaves</taxon>
        <taxon>Columbimorphae</taxon>
        <taxon>Columbiformes</taxon>
        <taxon>Columbidae</taxon>
        <taxon>Columba</taxon>
    </lineage>
</organism>
<feature type="compositionally biased region" description="Basic and acidic residues" evidence="1">
    <location>
        <begin position="478"/>
        <end position="487"/>
    </location>
</feature>
<evidence type="ECO:0000313" key="3">
    <source>
        <dbReference type="EMBL" id="PKK21102.1"/>
    </source>
</evidence>
<proteinExistence type="predicted"/>
<feature type="domain" description="FAM194 C-terminal" evidence="2">
    <location>
        <begin position="235"/>
        <end position="396"/>
    </location>
</feature>
<dbReference type="EMBL" id="AKCR02000091">
    <property type="protein sequence ID" value="PKK21102.1"/>
    <property type="molecule type" value="Genomic_DNA"/>
</dbReference>
<evidence type="ECO:0000256" key="1">
    <source>
        <dbReference type="SAM" id="MobiDB-lite"/>
    </source>
</evidence>
<keyword evidence="4" id="KW-1185">Reference proteome</keyword>
<comment type="caution">
    <text evidence="3">The sequence shown here is derived from an EMBL/GenBank/DDBJ whole genome shotgun (WGS) entry which is preliminary data.</text>
</comment>
<dbReference type="InParanoid" id="A0A2I0LUJ8"/>
<feature type="region of interest" description="Disordered" evidence="1">
    <location>
        <begin position="102"/>
        <end position="122"/>
    </location>
</feature>
<evidence type="ECO:0000313" key="4">
    <source>
        <dbReference type="Proteomes" id="UP000053872"/>
    </source>
</evidence>